<name>A0A0E0ENJ9_9ORYZ</name>
<evidence type="ECO:0000313" key="2">
    <source>
        <dbReference type="EnsemblPlants" id="OMERI08G17220.4"/>
    </source>
</evidence>
<feature type="region of interest" description="Disordered" evidence="1">
    <location>
        <begin position="1"/>
        <end position="26"/>
    </location>
</feature>
<proteinExistence type="predicted"/>
<protein>
    <submittedName>
        <fullName evidence="2">Uncharacterized protein</fullName>
    </submittedName>
</protein>
<dbReference type="EnsemblPlants" id="OMERI08G17220.4">
    <property type="protein sequence ID" value="OMERI08G17220.4"/>
    <property type="gene ID" value="OMERI08G17220"/>
</dbReference>
<feature type="region of interest" description="Disordered" evidence="1">
    <location>
        <begin position="41"/>
        <end position="74"/>
    </location>
</feature>
<sequence length="134" mass="14409">MQPINTDKCYASQGSTTIAPKGAKNSDLPYNALKNLIKTGTIPTNRGADDKVESGRTRRLACPPAVPSGTKEHMLDGNHNCLPAKGKAVTVSNESFPNNHGRDGKATLIKEMRRTNGKKEQRLKLAIASQAKKA</sequence>
<dbReference type="Gramene" id="OMERI08G17220.4">
    <property type="protein sequence ID" value="OMERI08G17220.4"/>
    <property type="gene ID" value="OMERI08G17220"/>
</dbReference>
<dbReference type="Proteomes" id="UP000008021">
    <property type="component" value="Chromosome 8"/>
</dbReference>
<reference evidence="2" key="1">
    <citation type="submission" date="2015-04" db="UniProtKB">
        <authorList>
            <consortium name="EnsemblPlants"/>
        </authorList>
    </citation>
    <scope>IDENTIFICATION</scope>
</reference>
<accession>A0A0E0ENJ9</accession>
<feature type="compositionally biased region" description="Basic and acidic residues" evidence="1">
    <location>
        <begin position="47"/>
        <end position="56"/>
    </location>
</feature>
<reference evidence="2" key="2">
    <citation type="submission" date="2018-05" db="EMBL/GenBank/DDBJ databases">
        <title>OmerRS3 (Oryza meridionalis Reference Sequence Version 3).</title>
        <authorList>
            <person name="Zhang J."/>
            <person name="Kudrna D."/>
            <person name="Lee S."/>
            <person name="Talag J."/>
            <person name="Welchert J."/>
            <person name="Wing R.A."/>
        </authorList>
    </citation>
    <scope>NUCLEOTIDE SEQUENCE [LARGE SCALE GENOMIC DNA]</scope>
    <source>
        <strain evidence="2">cv. OR44</strain>
    </source>
</reference>
<evidence type="ECO:0000256" key="1">
    <source>
        <dbReference type="SAM" id="MobiDB-lite"/>
    </source>
</evidence>
<dbReference type="AlphaFoldDB" id="A0A0E0ENJ9"/>
<organism evidence="2">
    <name type="scientific">Oryza meridionalis</name>
    <dbReference type="NCBI Taxonomy" id="40149"/>
    <lineage>
        <taxon>Eukaryota</taxon>
        <taxon>Viridiplantae</taxon>
        <taxon>Streptophyta</taxon>
        <taxon>Embryophyta</taxon>
        <taxon>Tracheophyta</taxon>
        <taxon>Spermatophyta</taxon>
        <taxon>Magnoliopsida</taxon>
        <taxon>Liliopsida</taxon>
        <taxon>Poales</taxon>
        <taxon>Poaceae</taxon>
        <taxon>BOP clade</taxon>
        <taxon>Oryzoideae</taxon>
        <taxon>Oryzeae</taxon>
        <taxon>Oryzinae</taxon>
        <taxon>Oryza</taxon>
    </lineage>
</organism>
<evidence type="ECO:0000313" key="3">
    <source>
        <dbReference type="Proteomes" id="UP000008021"/>
    </source>
</evidence>
<keyword evidence="3" id="KW-1185">Reference proteome</keyword>
<dbReference type="HOGENOM" id="CLU_1899539_0_0_1"/>